<evidence type="ECO:0000313" key="6">
    <source>
        <dbReference type="Proteomes" id="UP001500618"/>
    </source>
</evidence>
<dbReference type="SMART" id="SM00382">
    <property type="entry name" value="AAA"/>
    <property type="match status" value="1"/>
</dbReference>
<dbReference type="InterPro" id="IPR041664">
    <property type="entry name" value="AAA_16"/>
</dbReference>
<dbReference type="InterPro" id="IPR000792">
    <property type="entry name" value="Tscrpt_reg_LuxR_C"/>
</dbReference>
<dbReference type="Pfam" id="PF13191">
    <property type="entry name" value="AAA_16"/>
    <property type="match status" value="1"/>
</dbReference>
<evidence type="ECO:0000256" key="1">
    <source>
        <dbReference type="ARBA" id="ARBA00023015"/>
    </source>
</evidence>
<proteinExistence type="predicted"/>
<gene>
    <name evidence="5" type="ORF">GCM10009765_00820</name>
</gene>
<dbReference type="PRINTS" id="PR00038">
    <property type="entry name" value="HTHLUXR"/>
</dbReference>
<name>A0ABN2FQD2_9ACTN</name>
<dbReference type="Pfam" id="PF00196">
    <property type="entry name" value="GerE"/>
    <property type="match status" value="1"/>
</dbReference>
<evidence type="ECO:0000313" key="5">
    <source>
        <dbReference type="EMBL" id="GAA1655499.1"/>
    </source>
</evidence>
<dbReference type="SUPFAM" id="SSF46894">
    <property type="entry name" value="C-terminal effector domain of the bipartite response regulators"/>
    <property type="match status" value="1"/>
</dbReference>
<dbReference type="CDD" id="cd06170">
    <property type="entry name" value="LuxR_C_like"/>
    <property type="match status" value="1"/>
</dbReference>
<evidence type="ECO:0000256" key="3">
    <source>
        <dbReference type="ARBA" id="ARBA00023163"/>
    </source>
</evidence>
<dbReference type="PROSITE" id="PS50043">
    <property type="entry name" value="HTH_LUXR_2"/>
    <property type="match status" value="1"/>
</dbReference>
<evidence type="ECO:0000259" key="4">
    <source>
        <dbReference type="PROSITE" id="PS50043"/>
    </source>
</evidence>
<keyword evidence="2" id="KW-0238">DNA-binding</keyword>
<evidence type="ECO:0000256" key="2">
    <source>
        <dbReference type="ARBA" id="ARBA00023125"/>
    </source>
</evidence>
<keyword evidence="1" id="KW-0805">Transcription regulation</keyword>
<reference evidence="5 6" key="1">
    <citation type="journal article" date="2019" name="Int. J. Syst. Evol. Microbiol.">
        <title>The Global Catalogue of Microorganisms (GCM) 10K type strain sequencing project: providing services to taxonomists for standard genome sequencing and annotation.</title>
        <authorList>
            <consortium name="The Broad Institute Genomics Platform"/>
            <consortium name="The Broad Institute Genome Sequencing Center for Infectious Disease"/>
            <person name="Wu L."/>
            <person name="Ma J."/>
        </authorList>
    </citation>
    <scope>NUCLEOTIDE SEQUENCE [LARGE SCALE GENOMIC DNA]</scope>
    <source>
        <strain evidence="5 6">JCM 14718</strain>
    </source>
</reference>
<dbReference type="InterPro" id="IPR003593">
    <property type="entry name" value="AAA+_ATPase"/>
</dbReference>
<sequence length="868" mass="91494">MTPSGAGELPFVGRKDELVRLQKSVAGGGAVLVGPAGIGKSRLLAEAAGQLSAAGYEVVRAYGSTSARAIPLGVFAALVPLDPARPAAGALMREVTDRLAERAGDRRLVLAIDDAHLLDDASAAVVEQVVRHRRGAVLLAVREDATAGPVAGILHSDLLLRMELGPLARDGIRGALAGLLGGPPDAGTADRFWQATDGNLFLLTEMLRNALSTGDLAEKDGVWTLYGRPAPGPRLAELMAQRIGRLTDHEQTAMELLAFGEPLGAPFLQAAVPVRVLEDLEERGLIRVLQNGRRTTIRLAHPVYSDALRARCPQPRAYQRMRELAAACIATGARRSDDSVRIASWLLAAGEQAPADLLVRAARQAYAAFDLPLTQQLSRAALAAGATTAGSTLVESLLLDLRPAEAEELLTDLWPGLDPAARAALAFPRVQNLAMGLGRADQAQELLADLEKTATDRESVERITVLRTAIDFVAARLPAVVERAEAAIAAGLERQPLRTQLDVGYASALAVAGRPLSSLAVLDRCAPRGGTDPQIPWALPAYELARAWAQQFVGNTAPTVAAAEQAARRWPGWDLGLIGYGVAGAQAYRLQGRVEDAWQALQPAIPVVRRSAASRLDAVCLAEAAHTAALRGDHKTAAELAAEARQRALPAWRVHGLWLEIALPWVAAAGGKHDQSVRLGLRAAERARDCSATSFELIALHDLVRLGAADRAAARLAELATWAEGPCPAIYADHATALLAGDAVALGAVSDRFAGLGMMLHAAEAMTQSAAAFRAVSDTRSGQAAAGRAGTLADACQGAKTPALTAVSTPTLTARERQIARLAAAGLTNQQIAEKLSVSRRTVENHLYSGYVKLGTRNREELAALLED</sequence>
<keyword evidence="3" id="KW-0804">Transcription</keyword>
<dbReference type="InterPro" id="IPR036388">
    <property type="entry name" value="WH-like_DNA-bd_sf"/>
</dbReference>
<dbReference type="PANTHER" id="PTHR44688">
    <property type="entry name" value="DNA-BINDING TRANSCRIPTIONAL ACTIVATOR DEVR_DOSR"/>
    <property type="match status" value="1"/>
</dbReference>
<dbReference type="RefSeq" id="WP_344306073.1">
    <property type="nucleotide sequence ID" value="NZ_BAAANY010000001.1"/>
</dbReference>
<protein>
    <submittedName>
        <fullName evidence="5">LuxR family transcriptional regulator</fullName>
    </submittedName>
</protein>
<dbReference type="SMART" id="SM00421">
    <property type="entry name" value="HTH_LUXR"/>
    <property type="match status" value="1"/>
</dbReference>
<dbReference type="SUPFAM" id="SSF52540">
    <property type="entry name" value="P-loop containing nucleoside triphosphate hydrolases"/>
    <property type="match status" value="1"/>
</dbReference>
<keyword evidence="6" id="KW-1185">Reference proteome</keyword>
<feature type="domain" description="HTH luxR-type" evidence="4">
    <location>
        <begin position="805"/>
        <end position="868"/>
    </location>
</feature>
<dbReference type="InterPro" id="IPR027417">
    <property type="entry name" value="P-loop_NTPase"/>
</dbReference>
<dbReference type="PANTHER" id="PTHR44688:SF16">
    <property type="entry name" value="DNA-BINDING TRANSCRIPTIONAL ACTIVATOR DEVR_DOSR"/>
    <property type="match status" value="1"/>
</dbReference>
<dbReference type="EMBL" id="BAAANY010000001">
    <property type="protein sequence ID" value="GAA1655499.1"/>
    <property type="molecule type" value="Genomic_DNA"/>
</dbReference>
<dbReference type="Proteomes" id="UP001500618">
    <property type="component" value="Unassembled WGS sequence"/>
</dbReference>
<accession>A0ABN2FQD2</accession>
<organism evidence="5 6">
    <name type="scientific">Fodinicola feengrottensis</name>
    <dbReference type="NCBI Taxonomy" id="435914"/>
    <lineage>
        <taxon>Bacteria</taxon>
        <taxon>Bacillati</taxon>
        <taxon>Actinomycetota</taxon>
        <taxon>Actinomycetes</taxon>
        <taxon>Mycobacteriales</taxon>
        <taxon>Fodinicola</taxon>
    </lineage>
</organism>
<dbReference type="InterPro" id="IPR016032">
    <property type="entry name" value="Sig_transdc_resp-reg_C-effctor"/>
</dbReference>
<dbReference type="Gene3D" id="3.40.50.300">
    <property type="entry name" value="P-loop containing nucleotide triphosphate hydrolases"/>
    <property type="match status" value="1"/>
</dbReference>
<dbReference type="Gene3D" id="1.10.10.10">
    <property type="entry name" value="Winged helix-like DNA-binding domain superfamily/Winged helix DNA-binding domain"/>
    <property type="match status" value="1"/>
</dbReference>
<comment type="caution">
    <text evidence="5">The sequence shown here is derived from an EMBL/GenBank/DDBJ whole genome shotgun (WGS) entry which is preliminary data.</text>
</comment>